<dbReference type="EMBL" id="BAEO01000008">
    <property type="protein sequence ID" value="GAC17568.1"/>
    <property type="molecule type" value="Genomic_DNA"/>
</dbReference>
<evidence type="ECO:0000313" key="2">
    <source>
        <dbReference type="EMBL" id="GAC17568.1"/>
    </source>
</evidence>
<dbReference type="STRING" id="493475.GARC_0587"/>
<organism evidence="2 3">
    <name type="scientific">Paraglaciecola arctica BSs20135</name>
    <dbReference type="NCBI Taxonomy" id="493475"/>
    <lineage>
        <taxon>Bacteria</taxon>
        <taxon>Pseudomonadati</taxon>
        <taxon>Pseudomonadota</taxon>
        <taxon>Gammaproteobacteria</taxon>
        <taxon>Alteromonadales</taxon>
        <taxon>Alteromonadaceae</taxon>
        <taxon>Paraglaciecola</taxon>
    </lineage>
</organism>
<dbReference type="AlphaFoldDB" id="K6YLQ4"/>
<keyword evidence="3" id="KW-1185">Reference proteome</keyword>
<dbReference type="Proteomes" id="UP000006327">
    <property type="component" value="Unassembled WGS sequence"/>
</dbReference>
<comment type="caution">
    <text evidence="2">The sequence shown here is derived from an EMBL/GenBank/DDBJ whole genome shotgun (WGS) entry which is preliminary data.</text>
</comment>
<evidence type="ECO:0000313" key="3">
    <source>
        <dbReference type="Proteomes" id="UP000006327"/>
    </source>
</evidence>
<keyword evidence="1" id="KW-0732">Signal</keyword>
<accession>K6YLQ4</accession>
<proteinExistence type="predicted"/>
<sequence>MNFSLKILLVFIFAMPVLAMDFSLQHPEDLKEQYTLELLKALRAVHDLEKWEFTDKVHIDKTAIPHSHPILTLHARHGRKNQKDMLLSTYLHEQIHWLTDENIESTNLAIGKLKIAFSKVAVGFPEGARDEDSTYLHLIVCYLELKALGDYLSESRVKTVLEFWKKDHYTWIYHQVELHQDLIAKIITESGLTLGDKTHVSSKN</sequence>
<dbReference type="RefSeq" id="WP_007616469.1">
    <property type="nucleotide sequence ID" value="NZ_BAEO01000008.1"/>
</dbReference>
<reference evidence="2 3" key="1">
    <citation type="journal article" date="2017" name="Antonie Van Leeuwenhoek">
        <title>Rhizobium rhizosphaerae sp. nov., a novel species isolated from rice rhizosphere.</title>
        <authorList>
            <person name="Zhao J.J."/>
            <person name="Zhang J."/>
            <person name="Zhang R.J."/>
            <person name="Zhang C.W."/>
            <person name="Yin H.Q."/>
            <person name="Zhang X.X."/>
        </authorList>
    </citation>
    <scope>NUCLEOTIDE SEQUENCE [LARGE SCALE GENOMIC DNA]</scope>
    <source>
        <strain evidence="2 3">BSs20135</strain>
    </source>
</reference>
<feature type="chain" id="PRO_5003897556" evidence="1">
    <location>
        <begin position="20"/>
        <end position="204"/>
    </location>
</feature>
<evidence type="ECO:0000256" key="1">
    <source>
        <dbReference type="SAM" id="SignalP"/>
    </source>
</evidence>
<gene>
    <name evidence="2" type="ORF">GARC_0587</name>
</gene>
<dbReference type="eggNOG" id="ENOG5032WB2">
    <property type="taxonomic scope" value="Bacteria"/>
</dbReference>
<name>K6YLQ4_9ALTE</name>
<feature type="signal peptide" evidence="1">
    <location>
        <begin position="1"/>
        <end position="19"/>
    </location>
</feature>
<dbReference type="OrthoDB" id="5195461at2"/>
<protein>
    <submittedName>
        <fullName evidence="2">Uncharacterized protein</fullName>
    </submittedName>
</protein>